<dbReference type="Proteomes" id="UP000029714">
    <property type="component" value="Unassembled WGS sequence"/>
</dbReference>
<keyword evidence="2" id="KW-1185">Reference proteome</keyword>
<evidence type="ECO:0000313" key="1">
    <source>
        <dbReference type="EMBL" id="TLD93703.1"/>
    </source>
</evidence>
<comment type="caution">
    <text evidence="1">The sequence shown here is derived from an EMBL/GenBank/DDBJ whole genome shotgun (WGS) entry which is preliminary data.</text>
</comment>
<accession>A0A099BAL6</accession>
<reference evidence="1 2" key="1">
    <citation type="journal article" date="2014" name="Genome Announc.">
        <title>Draft genome sequences of eight enterohepatic helicobacter species isolated from both laboratory and wild rodents.</title>
        <authorList>
            <person name="Sheh A."/>
            <person name="Shen Z."/>
            <person name="Fox J.G."/>
        </authorList>
    </citation>
    <scope>NUCLEOTIDE SEQUENCE [LARGE SCALE GENOMIC DNA]</scope>
    <source>
        <strain evidence="1 2">MIT 97-6194</strain>
    </source>
</reference>
<name>A0A099BAL6_9HELI</name>
<reference evidence="1 2" key="2">
    <citation type="journal article" date="2016" name="Infect. Immun.">
        <title>Helicobacter saguini, a Novel Helicobacter Isolated from Cotton-Top Tamarins with Ulcerative Colitis, Has Proinflammatory Properties and Induces Typhlocolitis and Dysplasia in Gnotobiotic IL-10-/- Mice.</title>
        <authorList>
            <person name="Shen Z."/>
            <person name="Mannion A."/>
            <person name="Whary M.T."/>
            <person name="Muthupalani S."/>
            <person name="Sheh A."/>
            <person name="Feng Y."/>
            <person name="Gong G."/>
            <person name="Vandamme P."/>
            <person name="Holcombe H.R."/>
            <person name="Paster B.J."/>
            <person name="Fox J.G."/>
        </authorList>
    </citation>
    <scope>NUCLEOTIDE SEQUENCE [LARGE SCALE GENOMIC DNA]</scope>
    <source>
        <strain evidence="1 2">MIT 97-6194</strain>
    </source>
</reference>
<organism evidence="1 2">
    <name type="scientific">Helicobacter saguini</name>
    <dbReference type="NCBI Taxonomy" id="1548018"/>
    <lineage>
        <taxon>Bacteria</taxon>
        <taxon>Pseudomonadati</taxon>
        <taxon>Campylobacterota</taxon>
        <taxon>Epsilonproteobacteria</taxon>
        <taxon>Campylobacterales</taxon>
        <taxon>Helicobacteraceae</taxon>
        <taxon>Helicobacter</taxon>
    </lineage>
</organism>
<proteinExistence type="predicted"/>
<dbReference type="AlphaFoldDB" id="A0A099BAL6"/>
<evidence type="ECO:0000313" key="2">
    <source>
        <dbReference type="Proteomes" id="UP000029714"/>
    </source>
</evidence>
<sequence>MQQTLLNLAQKYDKKYIKYCKKFENICEQIYNTKVIKAMISPQTTQDSGDIIYGFFIFSKTFYHMREADLSNFFANLESKKESQISHFLDELMQGILQFLKNYLSFLNALESNIKMLKVYMLGYNYFCKFEIVNFNFCLLAKLFSHNILDNEMLNFCSKMLIFWDVDEMIMSDISCDIDSDEFQNIELEIVKNRGVEFRKFMQNTDFTSKDSIKKGFILYVKNVANIFKNIANIDIKAYFKKPFYSFYGFNYSTFLRGDRDGVGYVYPQECSSFLFFYYLDFALNMLDIESILAFFNCDRCFIIDERVFRFCVKKGHNPNIGRHLGDKLNKGQLVGYSSNIGRWADDRILKKDSIESSILPTHHHFNKKDSILGFKNLKDFEKYKHNIANLIFIESNLCETFKRKKSLKSRQKILQTSQFYTLYKHLNLESYSKDSILKHYKTFSLFLLNLTQELFW</sequence>
<gene>
    <name evidence="1" type="ORF">LS64_007875</name>
</gene>
<protein>
    <submittedName>
        <fullName evidence="1">Uncharacterized protein</fullName>
    </submittedName>
</protein>
<dbReference type="EMBL" id="JRMP02000012">
    <property type="protein sequence ID" value="TLD93703.1"/>
    <property type="molecule type" value="Genomic_DNA"/>
</dbReference>